<keyword evidence="3" id="KW-0677">Repeat</keyword>
<accession>A0A8B9XJS6</accession>
<feature type="region of interest" description="Disordered" evidence="4">
    <location>
        <begin position="1"/>
        <end position="25"/>
    </location>
</feature>
<keyword evidence="7" id="KW-1185">Reference proteome</keyword>
<reference evidence="6" key="1">
    <citation type="submission" date="2019-05" db="EMBL/GenBank/DDBJ databases">
        <authorList>
            <person name="Zhang S."/>
            <person name="Liu J."/>
        </authorList>
    </citation>
    <scope>NUCLEOTIDE SEQUENCE [LARGE SCALE GENOMIC DNA]</scope>
</reference>
<reference evidence="6" key="3">
    <citation type="submission" date="2025-09" db="UniProtKB">
        <authorList>
            <consortium name="Ensembl"/>
        </authorList>
    </citation>
    <scope>IDENTIFICATION</scope>
</reference>
<feature type="domain" description="DUF4042" evidence="5">
    <location>
        <begin position="418"/>
        <end position="599"/>
    </location>
</feature>
<dbReference type="PANTHER" id="PTHR13366">
    <property type="entry name" value="MALARIA ANTIGEN-RELATED"/>
    <property type="match status" value="1"/>
</dbReference>
<organism evidence="6 7">
    <name type="scientific">Bos mutus grunniens</name>
    <name type="common">Wild yak</name>
    <name type="synonym">Bos grunniens</name>
    <dbReference type="NCBI Taxonomy" id="30521"/>
    <lineage>
        <taxon>Eukaryota</taxon>
        <taxon>Metazoa</taxon>
        <taxon>Chordata</taxon>
        <taxon>Craniata</taxon>
        <taxon>Vertebrata</taxon>
        <taxon>Euteleostomi</taxon>
        <taxon>Mammalia</taxon>
        <taxon>Eutheria</taxon>
        <taxon>Laurasiatheria</taxon>
        <taxon>Artiodactyla</taxon>
        <taxon>Ruminantia</taxon>
        <taxon>Pecora</taxon>
        <taxon>Bovidae</taxon>
        <taxon>Bovinae</taxon>
        <taxon>Bos</taxon>
    </lineage>
</organism>
<dbReference type="Ensembl" id="ENSBGRT00000023473.1">
    <property type="protein sequence ID" value="ENSBGRP00000020291.1"/>
    <property type="gene ID" value="ENSBGRG00000012140.1"/>
</dbReference>
<dbReference type="InterPro" id="IPR052107">
    <property type="entry name" value="HEAT6"/>
</dbReference>
<evidence type="ECO:0000259" key="5">
    <source>
        <dbReference type="Pfam" id="PF13251"/>
    </source>
</evidence>
<dbReference type="Proteomes" id="UP000694520">
    <property type="component" value="Chromosome 19"/>
</dbReference>
<evidence type="ECO:0000256" key="1">
    <source>
        <dbReference type="ARBA" id="ARBA00015263"/>
    </source>
</evidence>
<dbReference type="Gene3D" id="1.25.10.10">
    <property type="entry name" value="Leucine-rich Repeat Variant"/>
    <property type="match status" value="3"/>
</dbReference>
<feature type="compositionally biased region" description="Pro residues" evidence="4">
    <location>
        <begin position="12"/>
        <end position="22"/>
    </location>
</feature>
<dbReference type="PANTHER" id="PTHR13366:SF0">
    <property type="entry name" value="HEAT REPEAT-CONTAINING PROTEIN 6"/>
    <property type="match status" value="1"/>
</dbReference>
<dbReference type="Pfam" id="PF02985">
    <property type="entry name" value="HEAT"/>
    <property type="match status" value="1"/>
</dbReference>
<dbReference type="GeneTree" id="ENSGT00390000016675"/>
<dbReference type="FunFam" id="1.25.10.10:FF:000171">
    <property type="entry name" value="HEAT repeat-containing protein 6"/>
    <property type="match status" value="1"/>
</dbReference>
<reference evidence="6" key="2">
    <citation type="submission" date="2025-08" db="UniProtKB">
        <authorList>
            <consortium name="Ensembl"/>
        </authorList>
    </citation>
    <scope>IDENTIFICATION</scope>
</reference>
<proteinExistence type="predicted"/>
<dbReference type="Pfam" id="PF13251">
    <property type="entry name" value="DUF4042"/>
    <property type="match status" value="1"/>
</dbReference>
<dbReference type="InterPro" id="IPR000357">
    <property type="entry name" value="HEAT"/>
</dbReference>
<name>A0A8B9XJS6_BOSMU</name>
<feature type="compositionally biased region" description="Low complexity" evidence="4">
    <location>
        <begin position="383"/>
        <end position="399"/>
    </location>
</feature>
<feature type="region of interest" description="Disordered" evidence="4">
    <location>
        <begin position="289"/>
        <end position="408"/>
    </location>
</feature>
<dbReference type="SUPFAM" id="SSF48371">
    <property type="entry name" value="ARM repeat"/>
    <property type="match status" value="1"/>
</dbReference>
<keyword evidence="2" id="KW-0597">Phosphoprotein</keyword>
<evidence type="ECO:0000256" key="3">
    <source>
        <dbReference type="ARBA" id="ARBA00022737"/>
    </source>
</evidence>
<protein>
    <recommendedName>
        <fullName evidence="1">HEAT repeat-containing protein 6</fullName>
    </recommendedName>
</protein>
<evidence type="ECO:0000256" key="4">
    <source>
        <dbReference type="SAM" id="MobiDB-lite"/>
    </source>
</evidence>
<evidence type="ECO:0000313" key="7">
    <source>
        <dbReference type="Proteomes" id="UP000694520"/>
    </source>
</evidence>
<feature type="compositionally biased region" description="Polar residues" evidence="4">
    <location>
        <begin position="301"/>
        <end position="311"/>
    </location>
</feature>
<feature type="compositionally biased region" description="Basic residues" evidence="4">
    <location>
        <begin position="313"/>
        <end position="325"/>
    </location>
</feature>
<evidence type="ECO:0000313" key="6">
    <source>
        <dbReference type="Ensembl" id="ENSBGRP00000020291.1"/>
    </source>
</evidence>
<dbReference type="InterPro" id="IPR016024">
    <property type="entry name" value="ARM-type_fold"/>
</dbReference>
<dbReference type="InterPro" id="IPR011989">
    <property type="entry name" value="ARM-like"/>
</dbReference>
<gene>
    <name evidence="6" type="primary">HEATR6</name>
</gene>
<dbReference type="InterPro" id="IPR025283">
    <property type="entry name" value="DUF4042"/>
</dbReference>
<dbReference type="AlphaFoldDB" id="A0A8B9XJS6"/>
<evidence type="ECO:0000256" key="2">
    <source>
        <dbReference type="ARBA" id="ARBA00022553"/>
    </source>
</evidence>
<sequence>MAAAQVVGSLPGGPPPETPGEPPFEQGRGFRCLSARLCALRPDDSSSGRTEIHLLFDQLISETYSEGCGVAPEDVSTLLVQACRLVPLNQNHLVSKLSQLIHHLLNTLQVIVDEQNLDFLLAYTISAIQQCSSWTHMQILQALAALVYCNGSKCQKYLPDLLGKSGLLMKLSDLAQSDPEVRRAAVHCMANLCLSVPGQPYLEEPYQNICFQVFLTTLQSPKSSDMDDITFCMLLQNALKGIQSLLNGGKMKLTQTDELGALLAVLKKSMFHGLPGLNIEMPTVLYPTPLPQYDGRPPIQPQQSESSTSRPAVNKKKKSKVKAKKIQQGEEEEEESSGEREVAPVAGAGRLNLHRGDTQCPSPPGAQSLPLAASGAAGEDRVSSPFSSSSWKRVSSSESDYSDAEGGMQNKVRSYQARVRQGALACFLSTIKSIEKRVLYGYWSAFVPDTPELGSPQSVSLMTLTLKDPSPKTRACALQVLSAILEGSKQFLSVAEDTSDHKRAFTPFSVMIASSIKELHRCLLLALVAESSSQTLTQIIKCLANLVSNSPYNRLKLSLLTKVWNQIKPYIRHKDVNVRVSSLTLLGAIVSTHAPLPEVQLLLQQPCSSGLSGSSSATPHLSPPEWWKKAPSGPFVEEGAVSSPKLSSEPCWLIRLCISIVVLPREDSCSGSDAGSAGGSIYEPFPMRLEALQVLAHLARGYFSMTQVYLMELGEVICKCLGEADPSIQLHGAKLLEELGTSLIHQYKPDSSVAPDQRVPVPLDVIFVADTANAILMSLQDKSPNVRAKAAWSLGNLTDTLIVNMETPDPSFQEEFSGLLLLKMLQSAIDASKDKDKVKSNAVRALGNLLHFLQPSHIEKPRFAEIIEEAIQALISTVLIEAAMKVRWNACYAMGNVFKNPALPLETAPWTSQAYDALTSVVTSCKNFKVRIRSAAALAVPRRREHYGSVEQYAQIWDALVTALQKSEDTTDFLEFKYCASLRTQICQALIHLLSLASPSDLSCIRKTLELHRDMVQSYILQFLKSGTERDDTGAPHHPQERDQMVRTALGHINSVQALAGDPAKRAIVAFLEDTLSIYSDSSGSQVAPLGLTHR</sequence>